<keyword evidence="1" id="KW-0472">Membrane</keyword>
<evidence type="ECO:0008006" key="4">
    <source>
        <dbReference type="Google" id="ProtNLM"/>
    </source>
</evidence>
<sequence>MCVTTKDRSATIYWNLHMETVNTTLFICSPFLQTKCDPFKNSIVDLYSANITSNSSSFISVLTIKYVTPLQHHTRWYCFADTQLGVTSSAQYDLNVFAAAEIPTCNAVTLINEINIQISCSTQKVFPGSVCIFYIYINSSSEHELDQGSISYTHQQNVTTGYYTTNCNYTVSVAILGPGSHMFRAEMYPNITSNITERIKTTSQYTSPITIGYPKAVLGTNCYLKDFIKENETSICTCYDNNTSFLPTQVTWSTGNSKDGTLNFTARRPTHTEMRFQCVVSNILNFTNVIIYQPIIAYPPDIFLTLNNAELDLCLDENHDIYGSCSVSDSYPSTSVSIYINNVLLDANHVSKSMDHRFNTSYTSSGVVNVTCLAYNVAFSVSKTKYLTIKGPPERPNIFELIKKETISSSQKSHLAIIMCQSRGGVPSSKLLSLACDTMETDATNGDTVTLEVNMTRASTDLNCTCVVWHESKCLQNITTESLRLYLFDDYSPVDINSAAVAVGVTLGFVLLVSISVNIFIMRRFKSKYATNFLRMIFFKCIIFFNACV</sequence>
<keyword evidence="3" id="KW-1185">Reference proteome</keyword>
<name>A0AAV2HUB8_LYMST</name>
<proteinExistence type="predicted"/>
<keyword evidence="1" id="KW-1133">Transmembrane helix</keyword>
<comment type="caution">
    <text evidence="2">The sequence shown here is derived from an EMBL/GenBank/DDBJ whole genome shotgun (WGS) entry which is preliminary data.</text>
</comment>
<evidence type="ECO:0000256" key="1">
    <source>
        <dbReference type="SAM" id="Phobius"/>
    </source>
</evidence>
<organism evidence="2 3">
    <name type="scientific">Lymnaea stagnalis</name>
    <name type="common">Great pond snail</name>
    <name type="synonym">Helix stagnalis</name>
    <dbReference type="NCBI Taxonomy" id="6523"/>
    <lineage>
        <taxon>Eukaryota</taxon>
        <taxon>Metazoa</taxon>
        <taxon>Spiralia</taxon>
        <taxon>Lophotrochozoa</taxon>
        <taxon>Mollusca</taxon>
        <taxon>Gastropoda</taxon>
        <taxon>Heterobranchia</taxon>
        <taxon>Euthyneura</taxon>
        <taxon>Panpulmonata</taxon>
        <taxon>Hygrophila</taxon>
        <taxon>Lymnaeoidea</taxon>
        <taxon>Lymnaeidae</taxon>
        <taxon>Lymnaea</taxon>
    </lineage>
</organism>
<dbReference type="Proteomes" id="UP001497497">
    <property type="component" value="Unassembled WGS sequence"/>
</dbReference>
<evidence type="ECO:0000313" key="3">
    <source>
        <dbReference type="Proteomes" id="UP001497497"/>
    </source>
</evidence>
<protein>
    <recommendedName>
        <fullName evidence="4">Ig-like domain-containing protein</fullName>
    </recommendedName>
</protein>
<feature type="transmembrane region" description="Helical" evidence="1">
    <location>
        <begin position="499"/>
        <end position="521"/>
    </location>
</feature>
<dbReference type="AlphaFoldDB" id="A0AAV2HUB8"/>
<gene>
    <name evidence="2" type="ORF">GSLYS_00009831001</name>
</gene>
<accession>A0AAV2HUB8</accession>
<keyword evidence="1" id="KW-0812">Transmembrane</keyword>
<evidence type="ECO:0000313" key="2">
    <source>
        <dbReference type="EMBL" id="CAL1535871.1"/>
    </source>
</evidence>
<reference evidence="2 3" key="1">
    <citation type="submission" date="2024-04" db="EMBL/GenBank/DDBJ databases">
        <authorList>
            <consortium name="Genoscope - CEA"/>
            <person name="William W."/>
        </authorList>
    </citation>
    <scope>NUCLEOTIDE SEQUENCE [LARGE SCALE GENOMIC DNA]</scope>
</reference>
<dbReference type="EMBL" id="CAXITT010000214">
    <property type="protein sequence ID" value="CAL1535871.1"/>
    <property type="molecule type" value="Genomic_DNA"/>
</dbReference>